<gene>
    <name evidence="1" type="ORF">Anapl_03474</name>
</gene>
<keyword evidence="2" id="KW-1185">Reference proteome</keyword>
<organism evidence="1 2">
    <name type="scientific">Anas platyrhynchos</name>
    <name type="common">Mallard</name>
    <name type="synonym">Anas boschas</name>
    <dbReference type="NCBI Taxonomy" id="8839"/>
    <lineage>
        <taxon>Eukaryota</taxon>
        <taxon>Metazoa</taxon>
        <taxon>Chordata</taxon>
        <taxon>Craniata</taxon>
        <taxon>Vertebrata</taxon>
        <taxon>Euteleostomi</taxon>
        <taxon>Archelosauria</taxon>
        <taxon>Archosauria</taxon>
        <taxon>Dinosauria</taxon>
        <taxon>Saurischia</taxon>
        <taxon>Theropoda</taxon>
        <taxon>Coelurosauria</taxon>
        <taxon>Aves</taxon>
        <taxon>Neognathae</taxon>
        <taxon>Galloanserae</taxon>
        <taxon>Anseriformes</taxon>
        <taxon>Anatidae</taxon>
        <taxon>Anatinae</taxon>
        <taxon>Anas</taxon>
    </lineage>
</organism>
<dbReference type="Proteomes" id="UP000296049">
    <property type="component" value="Unassembled WGS sequence"/>
</dbReference>
<name>R0LF42_ANAPL</name>
<dbReference type="EMBL" id="KB743226">
    <property type="protein sequence ID" value="EOB00190.1"/>
    <property type="molecule type" value="Genomic_DNA"/>
</dbReference>
<evidence type="ECO:0000313" key="2">
    <source>
        <dbReference type="Proteomes" id="UP000296049"/>
    </source>
</evidence>
<reference evidence="2" key="1">
    <citation type="journal article" date="2013" name="Nat. Genet.">
        <title>The duck genome and transcriptome provide insight into an avian influenza virus reservoir species.</title>
        <authorList>
            <person name="Huang Y."/>
            <person name="Li Y."/>
            <person name="Burt D.W."/>
            <person name="Chen H."/>
            <person name="Zhang Y."/>
            <person name="Qian W."/>
            <person name="Kim H."/>
            <person name="Gan S."/>
            <person name="Zhao Y."/>
            <person name="Li J."/>
            <person name="Yi K."/>
            <person name="Feng H."/>
            <person name="Zhu P."/>
            <person name="Li B."/>
            <person name="Liu Q."/>
            <person name="Fairley S."/>
            <person name="Magor K.E."/>
            <person name="Du Z."/>
            <person name="Hu X."/>
            <person name="Goodman L."/>
            <person name="Tafer H."/>
            <person name="Vignal A."/>
            <person name="Lee T."/>
            <person name="Kim K.W."/>
            <person name="Sheng Z."/>
            <person name="An Y."/>
            <person name="Searle S."/>
            <person name="Herrero J."/>
            <person name="Groenen M.A."/>
            <person name="Crooijmans R.P."/>
            <person name="Faraut T."/>
            <person name="Cai Q."/>
            <person name="Webster R.G."/>
            <person name="Aldridge J.R."/>
            <person name="Warren W.C."/>
            <person name="Bartschat S."/>
            <person name="Kehr S."/>
            <person name="Marz M."/>
            <person name="Stadler P.F."/>
            <person name="Smith J."/>
            <person name="Kraus R.H."/>
            <person name="Zhao Y."/>
            <person name="Ren L."/>
            <person name="Fei J."/>
            <person name="Morisson M."/>
            <person name="Kaiser P."/>
            <person name="Griffin D.K."/>
            <person name="Rao M."/>
            <person name="Pitel F."/>
            <person name="Wang J."/>
            <person name="Li N."/>
        </authorList>
    </citation>
    <scope>NUCLEOTIDE SEQUENCE [LARGE SCALE GENOMIC DNA]</scope>
</reference>
<protein>
    <submittedName>
        <fullName evidence="1">Uncharacterized protein</fullName>
    </submittedName>
</protein>
<evidence type="ECO:0000313" key="1">
    <source>
        <dbReference type="EMBL" id="EOB00190.1"/>
    </source>
</evidence>
<proteinExistence type="predicted"/>
<sequence length="164" mass="18829">MALDLNFWQRSQKRNFDSRLNEGKEITSELASQEKLAQELINLIVSESSAKGTKFSKLSAKKPFQRDSLALKRNQQRPLHDTHMIFQPGPTTPRFSMQEVNIHDLQKICIAFHLSSYLYTGKYEIHKQTKGCESSYNEYADKLLLRTSLSKTLGTENSPQIYAS</sequence>
<dbReference type="AlphaFoldDB" id="R0LF42"/>
<accession>R0LF42</accession>